<organism evidence="3">
    <name type="scientific">uncultured Sulfurovum sp</name>
    <dbReference type="NCBI Taxonomy" id="269237"/>
    <lineage>
        <taxon>Bacteria</taxon>
        <taxon>Pseudomonadati</taxon>
        <taxon>Campylobacterota</taxon>
        <taxon>Epsilonproteobacteria</taxon>
        <taxon>Campylobacterales</taxon>
        <taxon>Sulfurovaceae</taxon>
        <taxon>Sulfurovum</taxon>
        <taxon>environmental samples</taxon>
    </lineage>
</organism>
<gene>
    <name evidence="3" type="ORF">HELGO_WM15264</name>
</gene>
<reference evidence="3" key="1">
    <citation type="submission" date="2020-01" db="EMBL/GenBank/DDBJ databases">
        <authorList>
            <person name="Meier V. D."/>
            <person name="Meier V D."/>
        </authorList>
    </citation>
    <scope>NUCLEOTIDE SEQUENCE</scope>
    <source>
        <strain evidence="3">HLG_WM_MAG_05</strain>
    </source>
</reference>
<evidence type="ECO:0000259" key="2">
    <source>
        <dbReference type="Pfam" id="PF00535"/>
    </source>
</evidence>
<dbReference type="CDD" id="cd00761">
    <property type="entry name" value="Glyco_tranf_GTA_type"/>
    <property type="match status" value="1"/>
</dbReference>
<dbReference type="Pfam" id="PF00535">
    <property type="entry name" value="Glycos_transf_2"/>
    <property type="match status" value="1"/>
</dbReference>
<protein>
    <submittedName>
        <fullName evidence="3">Glycosyltransferase EpsE</fullName>
    </submittedName>
</protein>
<evidence type="ECO:0000313" key="3">
    <source>
        <dbReference type="EMBL" id="CAA6812506.1"/>
    </source>
</evidence>
<dbReference type="EMBL" id="CACVAU010000040">
    <property type="protein sequence ID" value="CAA6812506.1"/>
    <property type="molecule type" value="Genomic_DNA"/>
</dbReference>
<name>A0A6S6TC81_9BACT</name>
<dbReference type="PANTHER" id="PTHR22916">
    <property type="entry name" value="GLYCOSYLTRANSFERASE"/>
    <property type="match status" value="1"/>
</dbReference>
<keyword evidence="1" id="KW-0472">Membrane</keyword>
<dbReference type="GO" id="GO:0016758">
    <property type="term" value="F:hexosyltransferase activity"/>
    <property type="evidence" value="ECO:0007669"/>
    <property type="project" value="UniProtKB-ARBA"/>
</dbReference>
<dbReference type="Gene3D" id="3.90.550.10">
    <property type="entry name" value="Spore Coat Polysaccharide Biosynthesis Protein SpsA, Chain A"/>
    <property type="match status" value="1"/>
</dbReference>
<keyword evidence="3" id="KW-0808">Transferase</keyword>
<keyword evidence="1" id="KW-0812">Transmembrane</keyword>
<dbReference type="InterPro" id="IPR029044">
    <property type="entry name" value="Nucleotide-diphossugar_trans"/>
</dbReference>
<dbReference type="AlphaFoldDB" id="A0A6S6TC81"/>
<accession>A0A6S6TC81</accession>
<keyword evidence="1" id="KW-1133">Transmembrane helix</keyword>
<sequence length="305" mass="35503">MNLNSEPIITIVIPSYNHELYIEKCLLEILKIDIKKNILIIDDGSTDNTPLILERMLLELNNQDIEFIQKENSGLVNSLNLAISKTNTKYLYLIASDDLVNPNSFVKCIYTMIAKPELKFIIAGSENLFENSTTSVTYRRSHELFFDNTDEEIRKKLFLDYPKPLLLQSTIFKTEVLKSVGGWDEDVVLDDYSMFIKLLLKYSQHKDYIFDPSIVVCKYRIHESNSSKNYIRQYSMVKQVISKYAPLSLKSKAIGNRLAFYIMLCIKEKRINMLKTLMVNASTYEILLSLTSIPIIYYKYIYKKL</sequence>
<dbReference type="InterPro" id="IPR001173">
    <property type="entry name" value="Glyco_trans_2-like"/>
</dbReference>
<feature type="domain" description="Glycosyltransferase 2-like" evidence="2">
    <location>
        <begin position="10"/>
        <end position="140"/>
    </location>
</feature>
<feature type="transmembrane region" description="Helical" evidence="1">
    <location>
        <begin position="277"/>
        <end position="298"/>
    </location>
</feature>
<proteinExistence type="predicted"/>
<dbReference type="SUPFAM" id="SSF53448">
    <property type="entry name" value="Nucleotide-diphospho-sugar transferases"/>
    <property type="match status" value="1"/>
</dbReference>
<evidence type="ECO:0000256" key="1">
    <source>
        <dbReference type="SAM" id="Phobius"/>
    </source>
</evidence>